<dbReference type="PROSITE" id="PS50894">
    <property type="entry name" value="HPT"/>
    <property type="match status" value="1"/>
</dbReference>
<feature type="domain" description="PAS" evidence="20">
    <location>
        <begin position="268"/>
        <end position="322"/>
    </location>
</feature>
<protein>
    <recommendedName>
        <fullName evidence="3">histidine kinase</fullName>
        <ecNumber evidence="3">2.7.13.3</ecNumber>
    </recommendedName>
</protein>
<feature type="domain" description="Response regulatory" evidence="19">
    <location>
        <begin position="780"/>
        <end position="899"/>
    </location>
</feature>
<dbReference type="InterPro" id="IPR005330">
    <property type="entry name" value="MHYT_dom"/>
</dbReference>
<feature type="domain" description="MHYT" evidence="23">
    <location>
        <begin position="19"/>
        <end position="216"/>
    </location>
</feature>
<dbReference type="PANTHER" id="PTHR43047:SF72">
    <property type="entry name" value="OSMOSENSING HISTIDINE PROTEIN KINASE SLN1"/>
    <property type="match status" value="1"/>
</dbReference>
<dbReference type="Gene3D" id="1.20.120.160">
    <property type="entry name" value="HPT domain"/>
    <property type="match status" value="1"/>
</dbReference>
<evidence type="ECO:0000256" key="6">
    <source>
        <dbReference type="ARBA" id="ARBA00022553"/>
    </source>
</evidence>
<sequence length="1111" mass="122463">MISRFFTFEEHATLIQGAYHFPLVVLSLSVAVFASFMAFNVAGQASVTHDALRRSTLLGTGSIALGGGIWSMHFLGMTAFELCLPVDYDPLITTLSAIPGIAAAWVALNLLVKTRISIAEIVLGGVLVGAGIGTMHYSGMAAMEMAPLLRYDIGMFALSIVVAVGLAMLSLWIKFGITAAIRSRKMLGKHVLLASLVMGLAISGMHYTGMAAARFVLPPGLETSNQSSGIAVFLAIAIAIVTLALIILVLGISLLFKYRDLMIRAIESERIQSAITDTAVDAILTVDDKGIIKTANPSVERIYGYTQQEIIGMHASEIITPERRHLFGDDFFSQRVVPTVQIIGTGREVEVLRKDGERIPVRLGVGYTKIDGKPVFVSFASDLRKRKEMEDALRESEAKFRSLISNIPGMAYRCLSMPGWPMVFISDAVTEVTGYPPEDFILPNPKRSFTDLYHPDDVERLSSISPDEGAFSCEYRIVAKSGEVKWVIEHGVQVKDDDGMVLYVDGFISDITHRKVMENELKAAKENAEQAAAARTAFLANMSHEIRTPMNAIIGFSDLMLGEALREEQKSHLTTINRSARSLLHLLNDILDSAKLDKGKLDLDYRDFLIREELDLVISTFWLEAKRKKVGLVLNVDDSVANGYRGVPERMRQVLNNLIGNAVKFTHEGEVTINVKSDEKFVYFDVTDTGIGMTQEQVERVFDPFSQADASMSRKYGGTGLGTTISKQLVELMGGNICATSEKGKGTTFTFRLPLEVVEIDDYVSSELSSKAARIETSLTVLVVDDVQQNLELLSLLLKRAGHSVETATDGQVALDKMRAKSFDVVLMDLQMPKLDGLEAAKQRREFEKETSLPPTPIIALTASVLVQDKHAAQQAGMEGFANKPVDFPQLMNEIARVLNIDTLQVDSVPDTLEVNAPASTLKVDKNVLDLKKAVDLWGSEEAVLQEVDKFSTTCRDKVDDLMGAAIREDYKAVATLSHSLKGTSGNLCLTTFYHTTREIEAQALKSEVNIEDVNRLRDALERIELMLSESPLYAENAINESIDNALLLSHLEAMLDSVEQNMVDEEELTFLREVGCSSHKEQITQILLDIDDFEFELAHERISTLIKELK</sequence>
<dbReference type="Pfam" id="PF01627">
    <property type="entry name" value="Hpt"/>
    <property type="match status" value="1"/>
</dbReference>
<dbReference type="GO" id="GO:0005886">
    <property type="term" value="C:plasma membrane"/>
    <property type="evidence" value="ECO:0007669"/>
    <property type="project" value="UniProtKB-SubCell"/>
</dbReference>
<dbReference type="GO" id="GO:0000155">
    <property type="term" value="F:phosphorelay sensor kinase activity"/>
    <property type="evidence" value="ECO:0007669"/>
    <property type="project" value="InterPro"/>
</dbReference>
<dbReference type="SMART" id="SM00387">
    <property type="entry name" value="HATPase_c"/>
    <property type="match status" value="1"/>
</dbReference>
<feature type="transmembrane region" description="Helical" evidence="17">
    <location>
        <begin position="193"/>
        <end position="217"/>
    </location>
</feature>
<evidence type="ECO:0000259" key="20">
    <source>
        <dbReference type="PROSITE" id="PS50112"/>
    </source>
</evidence>
<dbReference type="PROSITE" id="PS50109">
    <property type="entry name" value="HIS_KIN"/>
    <property type="match status" value="1"/>
</dbReference>
<dbReference type="InterPro" id="IPR004358">
    <property type="entry name" value="Sig_transdc_His_kin-like_C"/>
</dbReference>
<dbReference type="NCBIfam" id="TIGR00229">
    <property type="entry name" value="sensory_box"/>
    <property type="match status" value="2"/>
</dbReference>
<dbReference type="CDD" id="cd00130">
    <property type="entry name" value="PAS"/>
    <property type="match status" value="2"/>
</dbReference>
<dbReference type="Pfam" id="PF08447">
    <property type="entry name" value="PAS_3"/>
    <property type="match status" value="1"/>
</dbReference>
<evidence type="ECO:0000256" key="14">
    <source>
        <dbReference type="ARBA" id="ARBA00023136"/>
    </source>
</evidence>
<dbReference type="InterPro" id="IPR001610">
    <property type="entry name" value="PAC"/>
</dbReference>
<dbReference type="CDD" id="cd16922">
    <property type="entry name" value="HATPase_EvgS-ArcB-TorS-like"/>
    <property type="match status" value="1"/>
</dbReference>
<dbReference type="SUPFAM" id="SSF55874">
    <property type="entry name" value="ATPase domain of HSP90 chaperone/DNA topoisomerase II/histidine kinase"/>
    <property type="match status" value="1"/>
</dbReference>
<evidence type="ECO:0000256" key="1">
    <source>
        <dbReference type="ARBA" id="ARBA00000085"/>
    </source>
</evidence>
<evidence type="ECO:0000256" key="15">
    <source>
        <dbReference type="PROSITE-ProRule" id="PRU00110"/>
    </source>
</evidence>
<keyword evidence="14 17" id="KW-0472">Membrane</keyword>
<evidence type="ECO:0000256" key="7">
    <source>
        <dbReference type="ARBA" id="ARBA00022679"/>
    </source>
</evidence>
<dbReference type="PROSITE" id="PS50112">
    <property type="entry name" value="PAS"/>
    <property type="match status" value="2"/>
</dbReference>
<evidence type="ECO:0000313" key="25">
    <source>
        <dbReference type="Proteomes" id="UP000031197"/>
    </source>
</evidence>
<feature type="transmembrane region" description="Helical" evidence="17">
    <location>
        <begin position="55"/>
        <end position="79"/>
    </location>
</feature>
<gene>
    <name evidence="24" type="ORF">RJ41_18620</name>
</gene>
<dbReference type="Pfam" id="PF02518">
    <property type="entry name" value="HATPase_c"/>
    <property type="match status" value="1"/>
</dbReference>
<dbReference type="InterPro" id="IPR001789">
    <property type="entry name" value="Sig_transdc_resp-reg_receiver"/>
</dbReference>
<dbReference type="Pfam" id="PF03707">
    <property type="entry name" value="MHYT"/>
    <property type="match status" value="3"/>
</dbReference>
<organism evidence="24 25">
    <name type="scientific">Alteromonas marina</name>
    <dbReference type="NCBI Taxonomy" id="203795"/>
    <lineage>
        <taxon>Bacteria</taxon>
        <taxon>Pseudomonadati</taxon>
        <taxon>Pseudomonadota</taxon>
        <taxon>Gammaproteobacteria</taxon>
        <taxon>Alteromonadales</taxon>
        <taxon>Alteromonadaceae</taxon>
        <taxon>Alteromonas/Salinimonas group</taxon>
        <taxon>Alteromonas</taxon>
    </lineage>
</organism>
<dbReference type="SMART" id="SM00388">
    <property type="entry name" value="HisKA"/>
    <property type="match status" value="1"/>
</dbReference>
<dbReference type="InterPro" id="IPR036890">
    <property type="entry name" value="HATPase_C_sf"/>
</dbReference>
<evidence type="ECO:0000256" key="16">
    <source>
        <dbReference type="PROSITE-ProRule" id="PRU00169"/>
    </source>
</evidence>
<dbReference type="InterPro" id="IPR035965">
    <property type="entry name" value="PAS-like_dom_sf"/>
</dbReference>
<dbReference type="SUPFAM" id="SSF55785">
    <property type="entry name" value="PYP-like sensor domain (PAS domain)"/>
    <property type="match status" value="2"/>
</dbReference>
<dbReference type="SMART" id="SM00086">
    <property type="entry name" value="PAC"/>
    <property type="match status" value="2"/>
</dbReference>
<dbReference type="InterPro" id="IPR013655">
    <property type="entry name" value="PAS_fold_3"/>
</dbReference>
<dbReference type="AlphaFoldDB" id="A0A0B3XXT7"/>
<dbReference type="InterPro" id="IPR000700">
    <property type="entry name" value="PAS-assoc_C"/>
</dbReference>
<proteinExistence type="predicted"/>
<dbReference type="SMART" id="SM00448">
    <property type="entry name" value="REC"/>
    <property type="match status" value="1"/>
</dbReference>
<feature type="transmembrane region" description="Helical" evidence="17">
    <location>
        <begin position="20"/>
        <end position="43"/>
    </location>
</feature>
<keyword evidence="12 17" id="KW-1133">Transmembrane helix</keyword>
<evidence type="ECO:0000259" key="23">
    <source>
        <dbReference type="PROSITE" id="PS50924"/>
    </source>
</evidence>
<evidence type="ECO:0000256" key="4">
    <source>
        <dbReference type="ARBA" id="ARBA00022475"/>
    </source>
</evidence>
<keyword evidence="25" id="KW-1185">Reference proteome</keyword>
<dbReference type="InterPro" id="IPR011006">
    <property type="entry name" value="CheY-like_superfamily"/>
</dbReference>
<comment type="caution">
    <text evidence="24">The sequence shown here is derived from an EMBL/GenBank/DDBJ whole genome shotgun (WGS) entry which is preliminary data.</text>
</comment>
<dbReference type="CDD" id="cd17546">
    <property type="entry name" value="REC_hyHK_CKI1_RcsC-like"/>
    <property type="match status" value="1"/>
</dbReference>
<keyword evidence="5" id="KW-0997">Cell inner membrane</keyword>
<evidence type="ECO:0000256" key="10">
    <source>
        <dbReference type="ARBA" id="ARBA00022777"/>
    </source>
</evidence>
<dbReference type="PRINTS" id="PR00344">
    <property type="entry name" value="BCTRLSENSOR"/>
</dbReference>
<dbReference type="InterPro" id="IPR000014">
    <property type="entry name" value="PAS"/>
</dbReference>
<keyword evidence="9" id="KW-0547">Nucleotide-binding</keyword>
<feature type="modified residue" description="Phosphohistidine" evidence="15">
    <location>
        <position position="979"/>
    </location>
</feature>
<feature type="domain" description="Histidine kinase" evidence="18">
    <location>
        <begin position="541"/>
        <end position="757"/>
    </location>
</feature>
<keyword evidence="7" id="KW-0808">Transferase</keyword>
<evidence type="ECO:0000259" key="21">
    <source>
        <dbReference type="PROSITE" id="PS50113"/>
    </source>
</evidence>
<keyword evidence="6 16" id="KW-0597">Phosphoprotein</keyword>
<dbReference type="RefSeq" id="WP_039224069.1">
    <property type="nucleotide sequence ID" value="NZ_JWLW01000067.1"/>
</dbReference>
<dbReference type="OrthoDB" id="9810730at2"/>
<evidence type="ECO:0000256" key="17">
    <source>
        <dbReference type="PROSITE-ProRule" id="PRU00244"/>
    </source>
</evidence>
<evidence type="ECO:0000256" key="3">
    <source>
        <dbReference type="ARBA" id="ARBA00012438"/>
    </source>
</evidence>
<dbReference type="Gene3D" id="1.10.287.130">
    <property type="match status" value="1"/>
</dbReference>
<feature type="domain" description="PAC" evidence="21">
    <location>
        <begin position="345"/>
        <end position="395"/>
    </location>
</feature>
<dbReference type="Pfam" id="PF00072">
    <property type="entry name" value="Response_reg"/>
    <property type="match status" value="1"/>
</dbReference>
<evidence type="ECO:0000259" key="22">
    <source>
        <dbReference type="PROSITE" id="PS50894"/>
    </source>
</evidence>
<keyword evidence="10 24" id="KW-0418">Kinase</keyword>
<dbReference type="PROSITE" id="PS50113">
    <property type="entry name" value="PAC"/>
    <property type="match status" value="2"/>
</dbReference>
<dbReference type="CDD" id="cd00082">
    <property type="entry name" value="HisKA"/>
    <property type="match status" value="1"/>
</dbReference>
<keyword evidence="11" id="KW-0067">ATP-binding</keyword>
<keyword evidence="13" id="KW-0902">Two-component regulatory system</keyword>
<dbReference type="InterPro" id="IPR036641">
    <property type="entry name" value="HPT_dom_sf"/>
</dbReference>
<evidence type="ECO:0000256" key="13">
    <source>
        <dbReference type="ARBA" id="ARBA00023012"/>
    </source>
</evidence>
<dbReference type="GO" id="GO:0005524">
    <property type="term" value="F:ATP binding"/>
    <property type="evidence" value="ECO:0007669"/>
    <property type="project" value="UniProtKB-KW"/>
</dbReference>
<comment type="catalytic activity">
    <reaction evidence="1">
        <text>ATP + protein L-histidine = ADP + protein N-phospho-L-histidine.</text>
        <dbReference type="EC" id="2.7.13.3"/>
    </reaction>
</comment>
<evidence type="ECO:0000256" key="12">
    <source>
        <dbReference type="ARBA" id="ARBA00022989"/>
    </source>
</evidence>
<dbReference type="SUPFAM" id="SSF47226">
    <property type="entry name" value="Histidine-containing phosphotransfer domain, HPT domain"/>
    <property type="match status" value="1"/>
</dbReference>
<dbReference type="InterPro" id="IPR005467">
    <property type="entry name" value="His_kinase_dom"/>
</dbReference>
<evidence type="ECO:0000256" key="9">
    <source>
        <dbReference type="ARBA" id="ARBA00022741"/>
    </source>
</evidence>
<dbReference type="SMART" id="SM00091">
    <property type="entry name" value="PAS"/>
    <property type="match status" value="2"/>
</dbReference>
<dbReference type="Gene3D" id="3.40.50.2300">
    <property type="match status" value="1"/>
</dbReference>
<evidence type="ECO:0000256" key="5">
    <source>
        <dbReference type="ARBA" id="ARBA00022519"/>
    </source>
</evidence>
<dbReference type="SUPFAM" id="SSF47384">
    <property type="entry name" value="Homodimeric domain of signal transducing histidine kinase"/>
    <property type="match status" value="1"/>
</dbReference>
<feature type="transmembrane region" description="Helical" evidence="17">
    <location>
        <begin position="91"/>
        <end position="111"/>
    </location>
</feature>
<dbReference type="Gene3D" id="3.30.450.20">
    <property type="entry name" value="PAS domain"/>
    <property type="match status" value="2"/>
</dbReference>
<feature type="transmembrane region" description="Helical" evidence="17">
    <location>
        <begin position="153"/>
        <end position="173"/>
    </location>
</feature>
<feature type="modified residue" description="4-aspartylphosphate" evidence="16">
    <location>
        <position position="829"/>
    </location>
</feature>
<evidence type="ECO:0000259" key="19">
    <source>
        <dbReference type="PROSITE" id="PS50110"/>
    </source>
</evidence>
<dbReference type="SUPFAM" id="SSF52172">
    <property type="entry name" value="CheY-like"/>
    <property type="match status" value="1"/>
</dbReference>
<dbReference type="InterPro" id="IPR036097">
    <property type="entry name" value="HisK_dim/P_sf"/>
</dbReference>
<accession>A0A0B3XXT7</accession>
<dbReference type="GO" id="GO:0009927">
    <property type="term" value="F:histidine phosphotransfer kinase activity"/>
    <property type="evidence" value="ECO:0007669"/>
    <property type="project" value="TreeGrafter"/>
</dbReference>
<feature type="transmembrane region" description="Helical" evidence="17">
    <location>
        <begin position="118"/>
        <end position="138"/>
    </location>
</feature>
<dbReference type="EMBL" id="JWLW01000067">
    <property type="protein sequence ID" value="KHT44230.1"/>
    <property type="molecule type" value="Genomic_DNA"/>
</dbReference>
<keyword evidence="8 17" id="KW-0812">Transmembrane</keyword>
<dbReference type="Pfam" id="PF00512">
    <property type="entry name" value="HisKA"/>
    <property type="match status" value="1"/>
</dbReference>
<dbReference type="Gene3D" id="3.30.565.10">
    <property type="entry name" value="Histidine kinase-like ATPase, C-terminal domain"/>
    <property type="match status" value="1"/>
</dbReference>
<comment type="subcellular location">
    <subcellularLocation>
        <location evidence="2">Cell inner membrane</location>
        <topology evidence="2">Multi-pass membrane protein</topology>
    </subcellularLocation>
</comment>
<dbReference type="PANTHER" id="PTHR43047">
    <property type="entry name" value="TWO-COMPONENT HISTIDINE PROTEIN KINASE"/>
    <property type="match status" value="1"/>
</dbReference>
<dbReference type="InterPro" id="IPR003661">
    <property type="entry name" value="HisK_dim/P_dom"/>
</dbReference>
<dbReference type="Pfam" id="PF13426">
    <property type="entry name" value="PAS_9"/>
    <property type="match status" value="1"/>
</dbReference>
<dbReference type="PROSITE" id="PS50924">
    <property type="entry name" value="MHYT"/>
    <property type="match status" value="1"/>
</dbReference>
<dbReference type="InterPro" id="IPR003594">
    <property type="entry name" value="HATPase_dom"/>
</dbReference>
<dbReference type="InterPro" id="IPR008207">
    <property type="entry name" value="Sig_transdc_His_kin_Hpt_dom"/>
</dbReference>
<dbReference type="FunFam" id="3.30.565.10:FF:000010">
    <property type="entry name" value="Sensor histidine kinase RcsC"/>
    <property type="match status" value="1"/>
</dbReference>
<evidence type="ECO:0000259" key="18">
    <source>
        <dbReference type="PROSITE" id="PS50109"/>
    </source>
</evidence>
<evidence type="ECO:0000313" key="24">
    <source>
        <dbReference type="EMBL" id="KHT44230.1"/>
    </source>
</evidence>
<feature type="domain" description="PAS" evidence="20">
    <location>
        <begin position="396"/>
        <end position="461"/>
    </location>
</feature>
<evidence type="ECO:0000256" key="2">
    <source>
        <dbReference type="ARBA" id="ARBA00004429"/>
    </source>
</evidence>
<reference evidence="24 25" key="1">
    <citation type="submission" date="2014-12" db="EMBL/GenBank/DDBJ databases">
        <title>Genome sequencing of Alteromonas marina AD001.</title>
        <authorList>
            <person name="Adrian T.G.S."/>
            <person name="Chan K.G."/>
        </authorList>
    </citation>
    <scope>NUCLEOTIDE SEQUENCE [LARGE SCALE GENOMIC DNA]</scope>
    <source>
        <strain evidence="24 25">AD001</strain>
    </source>
</reference>
<name>A0A0B3XXT7_9ALTE</name>
<feature type="domain" description="PAC" evidence="21">
    <location>
        <begin position="471"/>
        <end position="523"/>
    </location>
</feature>
<dbReference type="PROSITE" id="PS50110">
    <property type="entry name" value="RESPONSE_REGULATORY"/>
    <property type="match status" value="1"/>
</dbReference>
<evidence type="ECO:0000256" key="8">
    <source>
        <dbReference type="ARBA" id="ARBA00022692"/>
    </source>
</evidence>
<dbReference type="EC" id="2.7.13.3" evidence="3"/>
<dbReference type="Proteomes" id="UP000031197">
    <property type="component" value="Unassembled WGS sequence"/>
</dbReference>
<feature type="transmembrane region" description="Helical" evidence="17">
    <location>
        <begin position="229"/>
        <end position="256"/>
    </location>
</feature>
<keyword evidence="4" id="KW-1003">Cell membrane</keyword>
<evidence type="ECO:0000256" key="11">
    <source>
        <dbReference type="ARBA" id="ARBA00022840"/>
    </source>
</evidence>
<dbReference type="FunFam" id="1.10.287.130:FF:000004">
    <property type="entry name" value="Ethylene receptor 1"/>
    <property type="match status" value="1"/>
</dbReference>
<feature type="domain" description="HPt" evidence="22">
    <location>
        <begin position="940"/>
        <end position="1031"/>
    </location>
</feature>